<organism evidence="14 15">
    <name type="scientific">Nosema granulosis</name>
    <dbReference type="NCBI Taxonomy" id="83296"/>
    <lineage>
        <taxon>Eukaryota</taxon>
        <taxon>Fungi</taxon>
        <taxon>Fungi incertae sedis</taxon>
        <taxon>Microsporidia</taxon>
        <taxon>Nosematidae</taxon>
        <taxon>Nosema</taxon>
    </lineage>
</organism>
<dbReference type="PANTHER" id="PTHR10408">
    <property type="entry name" value="STEROL O-ACYLTRANSFERASE"/>
    <property type="match status" value="1"/>
</dbReference>
<evidence type="ECO:0000256" key="4">
    <source>
        <dbReference type="ARBA" id="ARBA00013244"/>
    </source>
</evidence>
<evidence type="ECO:0000256" key="7">
    <source>
        <dbReference type="ARBA" id="ARBA00022824"/>
    </source>
</evidence>
<reference evidence="14 15" key="1">
    <citation type="journal article" date="2020" name="Genome Biol. Evol.">
        <title>Comparative genomics of strictly vertically transmitted, feminizing microsporidia endosymbionts of amphipod crustaceans.</title>
        <authorList>
            <person name="Cormier A."/>
            <person name="Chebbi M.A."/>
            <person name="Giraud I."/>
            <person name="Wattier R."/>
            <person name="Teixeira M."/>
            <person name="Gilbert C."/>
            <person name="Rigaud T."/>
            <person name="Cordaux R."/>
        </authorList>
    </citation>
    <scope>NUCLEOTIDE SEQUENCE [LARGE SCALE GENOMIC DNA]</scope>
    <source>
        <strain evidence="14 15">Ou3-Ou53</strain>
    </source>
</reference>
<evidence type="ECO:0000256" key="5">
    <source>
        <dbReference type="ARBA" id="ARBA00022679"/>
    </source>
</evidence>
<feature type="transmembrane region" description="Helical" evidence="13">
    <location>
        <begin position="64"/>
        <end position="83"/>
    </location>
</feature>
<accession>A0A9P6L039</accession>
<keyword evidence="8 13" id="KW-1133">Transmembrane helix</keyword>
<feature type="transmembrane region" description="Helical" evidence="13">
    <location>
        <begin position="133"/>
        <end position="154"/>
    </location>
</feature>
<dbReference type="InterPro" id="IPR014371">
    <property type="entry name" value="Oat_ACAT_DAG_ARE"/>
</dbReference>
<comment type="similarity">
    <text evidence="3">Belongs to the membrane-bound acyltransferase family. Sterol o-acyltransferase subfamily.</text>
</comment>
<sequence length="396" mass="46192">MNTHSNIVHGKTKKDTIPREPNGVYNLISLVALLSIFRYLIEDYKDYGLIMKIPLRELTLRDSLFFTLNFLISLAFSLLCFAVERSRVGKVGKKEKPLPPSSFYTFIFIVFLASLNLATVFVCYFYIEHVYISGWALISSVVVSVKLLSFFLVSNELQITLDLRHFLYFLVCPTLCYQSQYPMNETRRYKRIALRAVQLIGGVFLFVFVMDQYSISSIYRAIENNDYLIKIENTINVAISTAFLFLIFFHMVFVCALDIIAEITLFQDRQFYQSWWNSTTVGEFWSLWNIPVHNCFKRHLYIPLIKNGTSKQVARAYCFFVSAVLHEFVLSVATKKFCGWVFLGMIFQIPNIYVSELVNKHIPSLANYFFWCSFCVIGQPTIVILYYRSKYLRSIE</sequence>
<keyword evidence="5" id="KW-0808">Transferase</keyword>
<evidence type="ECO:0000256" key="8">
    <source>
        <dbReference type="ARBA" id="ARBA00022989"/>
    </source>
</evidence>
<keyword evidence="9 13" id="KW-0472">Membrane</keyword>
<evidence type="ECO:0000256" key="11">
    <source>
        <dbReference type="ARBA" id="ARBA00023568"/>
    </source>
</evidence>
<dbReference type="GO" id="GO:0004144">
    <property type="term" value="F:diacylglycerol O-acyltransferase activity"/>
    <property type="evidence" value="ECO:0007669"/>
    <property type="project" value="UniProtKB-EC"/>
</dbReference>
<feature type="transmembrane region" description="Helical" evidence="13">
    <location>
        <begin position="366"/>
        <end position="387"/>
    </location>
</feature>
<comment type="subcellular location">
    <subcellularLocation>
        <location evidence="1">Endoplasmic reticulum membrane</location>
        <topology evidence="1">Multi-pass membrane protein</topology>
    </subcellularLocation>
</comment>
<keyword evidence="15" id="KW-1185">Reference proteome</keyword>
<keyword evidence="10" id="KW-0012">Acyltransferase</keyword>
<dbReference type="GO" id="GO:0005789">
    <property type="term" value="C:endoplasmic reticulum membrane"/>
    <property type="evidence" value="ECO:0007669"/>
    <property type="project" value="UniProtKB-SubCell"/>
</dbReference>
<evidence type="ECO:0000256" key="1">
    <source>
        <dbReference type="ARBA" id="ARBA00004477"/>
    </source>
</evidence>
<dbReference type="EC" id="2.3.1.20" evidence="4"/>
<evidence type="ECO:0000313" key="15">
    <source>
        <dbReference type="Proteomes" id="UP000740883"/>
    </source>
</evidence>
<feature type="active site" evidence="12">
    <location>
        <position position="326"/>
    </location>
</feature>
<evidence type="ECO:0000256" key="10">
    <source>
        <dbReference type="ARBA" id="ARBA00023315"/>
    </source>
</evidence>
<dbReference type="OrthoDB" id="10039049at2759"/>
<dbReference type="Proteomes" id="UP000740883">
    <property type="component" value="Unassembled WGS sequence"/>
</dbReference>
<keyword evidence="6 13" id="KW-0812">Transmembrane</keyword>
<feature type="transmembrane region" description="Helical" evidence="13">
    <location>
        <begin position="103"/>
        <end position="127"/>
    </location>
</feature>
<dbReference type="PIRSF" id="PIRSF000439">
    <property type="entry name" value="Oat_ACAT_DAG_ARE"/>
    <property type="match status" value="1"/>
</dbReference>
<evidence type="ECO:0000256" key="6">
    <source>
        <dbReference type="ARBA" id="ARBA00022692"/>
    </source>
</evidence>
<evidence type="ECO:0000256" key="9">
    <source>
        <dbReference type="ARBA" id="ARBA00023136"/>
    </source>
</evidence>
<comment type="caution">
    <text evidence="14">The sequence shown here is derived from an EMBL/GenBank/DDBJ whole genome shotgun (WGS) entry which is preliminary data.</text>
</comment>
<feature type="transmembrane region" description="Helical" evidence="13">
    <location>
        <begin position="23"/>
        <end position="41"/>
    </location>
</feature>
<dbReference type="GO" id="GO:0019432">
    <property type="term" value="P:triglyceride biosynthetic process"/>
    <property type="evidence" value="ECO:0007669"/>
    <property type="project" value="TreeGrafter"/>
</dbReference>
<dbReference type="Pfam" id="PF03062">
    <property type="entry name" value="MBOAT"/>
    <property type="match status" value="1"/>
</dbReference>
<dbReference type="EMBL" id="SBJO01000030">
    <property type="protein sequence ID" value="KAF9764271.1"/>
    <property type="molecule type" value="Genomic_DNA"/>
</dbReference>
<gene>
    <name evidence="14" type="primary">DGAT1C</name>
    <name evidence="14" type="ORF">NGRA_0709</name>
</gene>
<feature type="transmembrane region" description="Helical" evidence="13">
    <location>
        <begin position="337"/>
        <end position="354"/>
    </location>
</feature>
<feature type="transmembrane region" description="Helical" evidence="13">
    <location>
        <begin position="235"/>
        <end position="261"/>
    </location>
</feature>
<evidence type="ECO:0000256" key="12">
    <source>
        <dbReference type="PIRSR" id="PIRSR000439-1"/>
    </source>
</evidence>
<comment type="function">
    <text evidence="11">Sterol O-acyltransferase that catalyzes the formation of stery esters.</text>
</comment>
<dbReference type="AlphaFoldDB" id="A0A9P6L039"/>
<comment type="pathway">
    <text evidence="2">Lipid metabolism.</text>
</comment>
<feature type="transmembrane region" description="Helical" evidence="13">
    <location>
        <begin position="192"/>
        <end position="215"/>
    </location>
</feature>
<dbReference type="PANTHER" id="PTHR10408:SF7">
    <property type="entry name" value="DIACYLGLYCEROL O-ACYLTRANSFERASE 1"/>
    <property type="match status" value="1"/>
</dbReference>
<name>A0A9P6L039_9MICR</name>
<evidence type="ECO:0000313" key="14">
    <source>
        <dbReference type="EMBL" id="KAF9764271.1"/>
    </source>
</evidence>
<protein>
    <recommendedName>
        <fullName evidence="4">diacylglycerol O-acyltransferase</fullName>
        <ecNumber evidence="4">2.3.1.20</ecNumber>
    </recommendedName>
</protein>
<proteinExistence type="inferred from homology"/>
<evidence type="ECO:0000256" key="2">
    <source>
        <dbReference type="ARBA" id="ARBA00005189"/>
    </source>
</evidence>
<keyword evidence="7" id="KW-0256">Endoplasmic reticulum</keyword>
<evidence type="ECO:0000256" key="13">
    <source>
        <dbReference type="SAM" id="Phobius"/>
    </source>
</evidence>
<evidence type="ECO:0000256" key="3">
    <source>
        <dbReference type="ARBA" id="ARBA00009010"/>
    </source>
</evidence>
<dbReference type="InterPro" id="IPR004299">
    <property type="entry name" value="MBOAT_fam"/>
</dbReference>